<comment type="caution">
    <text evidence="1">The sequence shown here is derived from an EMBL/GenBank/DDBJ whole genome shotgun (WGS) entry which is preliminary data.</text>
</comment>
<keyword evidence="1" id="KW-0540">Nuclease</keyword>
<keyword evidence="1" id="KW-0378">Hydrolase</keyword>
<name>A0AAV4RK46_9ARAC</name>
<keyword evidence="1" id="KW-0255">Endonuclease</keyword>
<gene>
    <name evidence="1" type="ORF">CDAR_267721</name>
</gene>
<dbReference type="AlphaFoldDB" id="A0AAV4RK46"/>
<dbReference type="EMBL" id="BPLQ01006427">
    <property type="protein sequence ID" value="GIY22249.1"/>
    <property type="molecule type" value="Genomic_DNA"/>
</dbReference>
<keyword evidence="2" id="KW-1185">Reference proteome</keyword>
<sequence>MDLGFGFWNVCSLYQSKKLQVLIKQMDPCRVDFLPIQEMRWTGNGMMDHKDIHKVTWRSPDDSTYNQIDHILIDSRHVSNILDVRTFRGANADSDNFLVIYKELSKNALDDDDDVNRKWESTKRSIFSTAEKILKRERAPIIQDWFDNECRVATGNKNKAYRKMIDTKLTRNATAEYKQARRNEKKLHKSQKKCHREKLLEEVERLKSSNESRAFYRAMKKERKDFKLRTTFCKDKNGGIISEKEKVIQRWVEHFDQLLNTGTQTPSRVITEAPAEEYEAEDLIETPTIDEVQDIIDKLKNHQALLDLMKSLRN</sequence>
<evidence type="ECO:0000313" key="1">
    <source>
        <dbReference type="EMBL" id="GIY22249.1"/>
    </source>
</evidence>
<dbReference type="GO" id="GO:0004519">
    <property type="term" value="F:endonuclease activity"/>
    <property type="evidence" value="ECO:0007669"/>
    <property type="project" value="UniProtKB-KW"/>
</dbReference>
<protein>
    <submittedName>
        <fullName evidence="1">Endonuclease-reverse transcriptase</fullName>
    </submittedName>
</protein>
<proteinExistence type="predicted"/>
<reference evidence="1 2" key="1">
    <citation type="submission" date="2021-06" db="EMBL/GenBank/DDBJ databases">
        <title>Caerostris darwini draft genome.</title>
        <authorList>
            <person name="Kono N."/>
            <person name="Arakawa K."/>
        </authorList>
    </citation>
    <scope>NUCLEOTIDE SEQUENCE [LARGE SCALE GENOMIC DNA]</scope>
</reference>
<dbReference type="Proteomes" id="UP001054837">
    <property type="component" value="Unassembled WGS sequence"/>
</dbReference>
<organism evidence="1 2">
    <name type="scientific">Caerostris darwini</name>
    <dbReference type="NCBI Taxonomy" id="1538125"/>
    <lineage>
        <taxon>Eukaryota</taxon>
        <taxon>Metazoa</taxon>
        <taxon>Ecdysozoa</taxon>
        <taxon>Arthropoda</taxon>
        <taxon>Chelicerata</taxon>
        <taxon>Arachnida</taxon>
        <taxon>Araneae</taxon>
        <taxon>Araneomorphae</taxon>
        <taxon>Entelegynae</taxon>
        <taxon>Araneoidea</taxon>
        <taxon>Araneidae</taxon>
        <taxon>Caerostris</taxon>
    </lineage>
</organism>
<evidence type="ECO:0000313" key="2">
    <source>
        <dbReference type="Proteomes" id="UP001054837"/>
    </source>
</evidence>
<accession>A0AAV4RK46</accession>